<gene>
    <name evidence="2" type="ordered locus">KKY_3577</name>
</gene>
<evidence type="ECO:0000313" key="2">
    <source>
        <dbReference type="EMBL" id="AEQ53561.1"/>
    </source>
</evidence>
<dbReference type="HOGENOM" id="CLU_2396999_0_0_5"/>
<dbReference type="AlphaFoldDB" id="G4RA78"/>
<name>G4RA78_PELHB</name>
<dbReference type="Proteomes" id="UP000008850">
    <property type="component" value="Chromosome"/>
</dbReference>
<keyword evidence="3" id="KW-1185">Reference proteome</keyword>
<organism evidence="2 3">
    <name type="scientific">Pelagibacterium halotolerans (strain DSM 22347 / JCM 15775 / CGMCC 1.7692 / B2)</name>
    <dbReference type="NCBI Taxonomy" id="1082931"/>
    <lineage>
        <taxon>Bacteria</taxon>
        <taxon>Pseudomonadati</taxon>
        <taxon>Pseudomonadota</taxon>
        <taxon>Alphaproteobacteria</taxon>
        <taxon>Hyphomicrobiales</taxon>
        <taxon>Devosiaceae</taxon>
        <taxon>Pelagibacterium</taxon>
    </lineage>
</organism>
<feature type="compositionally biased region" description="Basic and acidic residues" evidence="1">
    <location>
        <begin position="30"/>
        <end position="56"/>
    </location>
</feature>
<sequence>MAADELLDETRWQSEVLRTRFCASRRSRRSGIDVQERSHVAPADDHAAAIDPEKQPEPTVEEEATRTSEVVFRTNPTRASGARDRVMAPASPN</sequence>
<feature type="region of interest" description="Disordered" evidence="1">
    <location>
        <begin position="25"/>
        <end position="68"/>
    </location>
</feature>
<evidence type="ECO:0000256" key="1">
    <source>
        <dbReference type="SAM" id="MobiDB-lite"/>
    </source>
</evidence>
<proteinExistence type="predicted"/>
<reference evidence="2 3" key="1">
    <citation type="journal article" date="2012" name="J. Bacteriol.">
        <title>Complete genome sequence of Pelagibacterium halotolerans B2T.</title>
        <authorList>
            <person name="Huo Y.Y."/>
            <person name="Cheng H."/>
            <person name="Han X.F."/>
            <person name="Jiang X.W."/>
            <person name="Sun C."/>
            <person name="Zhang X.Q."/>
            <person name="Zhu X.F."/>
            <person name="Liu Y.F."/>
            <person name="Li P.F."/>
            <person name="Ni P.X."/>
            <person name="Wu M."/>
        </authorList>
    </citation>
    <scope>NUCLEOTIDE SEQUENCE [LARGE SCALE GENOMIC DNA]</scope>
    <source>
        <strain evidence="3">DSM 22347 / JCM 15775 / CGMCC 1.7692 / B2</strain>
    </source>
</reference>
<protein>
    <submittedName>
        <fullName evidence="2">Uncharacterized protein</fullName>
    </submittedName>
</protein>
<dbReference type="STRING" id="1082931.KKY_3577"/>
<dbReference type="EMBL" id="CP003075">
    <property type="protein sequence ID" value="AEQ53561.1"/>
    <property type="molecule type" value="Genomic_DNA"/>
</dbReference>
<dbReference type="KEGG" id="phl:KKY_3577"/>
<evidence type="ECO:0000313" key="3">
    <source>
        <dbReference type="Proteomes" id="UP000008850"/>
    </source>
</evidence>
<accession>G4RA78</accession>